<dbReference type="Proteomes" id="UP000658202">
    <property type="component" value="Unassembled WGS sequence"/>
</dbReference>
<evidence type="ECO:0000313" key="1">
    <source>
        <dbReference type="EMBL" id="GGG49092.1"/>
    </source>
</evidence>
<proteinExistence type="predicted"/>
<reference evidence="2" key="1">
    <citation type="journal article" date="2019" name="Int. J. Syst. Evol. Microbiol.">
        <title>The Global Catalogue of Microorganisms (GCM) 10K type strain sequencing project: providing services to taxonomists for standard genome sequencing and annotation.</title>
        <authorList>
            <consortium name="The Broad Institute Genomics Platform"/>
            <consortium name="The Broad Institute Genome Sequencing Center for Infectious Disease"/>
            <person name="Wu L."/>
            <person name="Ma J."/>
        </authorList>
    </citation>
    <scope>NUCLEOTIDE SEQUENCE [LARGE SCALE GENOMIC DNA]</scope>
    <source>
        <strain evidence="2">CCM 8490</strain>
    </source>
</reference>
<comment type="caution">
    <text evidence="1">The sequence shown here is derived from an EMBL/GenBank/DDBJ whole genome shotgun (WGS) entry which is preliminary data.</text>
</comment>
<keyword evidence="2" id="KW-1185">Reference proteome</keyword>
<sequence length="58" mass="6555">MTNNNRNLKFPFLDLKKARIKIGNIIKSQISGVNKDIVIVLISDSKVELAETNSNQNR</sequence>
<organism evidence="1 2">
    <name type="scientific">Epilithonimonas arachidiradicis</name>
    <dbReference type="NCBI Taxonomy" id="1617282"/>
    <lineage>
        <taxon>Bacteria</taxon>
        <taxon>Pseudomonadati</taxon>
        <taxon>Bacteroidota</taxon>
        <taxon>Flavobacteriia</taxon>
        <taxon>Flavobacteriales</taxon>
        <taxon>Weeksellaceae</taxon>
        <taxon>Chryseobacterium group</taxon>
        <taxon>Epilithonimonas</taxon>
    </lineage>
</organism>
<protein>
    <submittedName>
        <fullName evidence="1">Uncharacterized protein</fullName>
    </submittedName>
</protein>
<dbReference type="EMBL" id="BMCW01000001">
    <property type="protein sequence ID" value="GGG49092.1"/>
    <property type="molecule type" value="Genomic_DNA"/>
</dbReference>
<accession>A0ABQ1X156</accession>
<evidence type="ECO:0000313" key="2">
    <source>
        <dbReference type="Proteomes" id="UP000658202"/>
    </source>
</evidence>
<gene>
    <name evidence="1" type="ORF">GCM10007332_08250</name>
</gene>
<name>A0ABQ1X156_9FLAO</name>